<feature type="region of interest" description="Disordered" evidence="1">
    <location>
        <begin position="193"/>
        <end position="261"/>
    </location>
</feature>
<accession>A0A0V1AR93</accession>
<evidence type="ECO:0000313" key="3">
    <source>
        <dbReference type="Proteomes" id="UP000054776"/>
    </source>
</evidence>
<evidence type="ECO:0000313" key="2">
    <source>
        <dbReference type="EMBL" id="KRY27214.1"/>
    </source>
</evidence>
<feature type="compositionally biased region" description="Basic residues" evidence="1">
    <location>
        <begin position="138"/>
        <end position="156"/>
    </location>
</feature>
<feature type="region of interest" description="Disordered" evidence="1">
    <location>
        <begin position="447"/>
        <end position="502"/>
    </location>
</feature>
<feature type="compositionally biased region" description="Basic residues" evidence="1">
    <location>
        <begin position="222"/>
        <end position="239"/>
    </location>
</feature>
<feature type="compositionally biased region" description="Basic and acidic residues" evidence="1">
    <location>
        <begin position="490"/>
        <end position="499"/>
    </location>
</feature>
<keyword evidence="3" id="KW-1185">Reference proteome</keyword>
<feature type="region of interest" description="Disordered" evidence="1">
    <location>
        <begin position="65"/>
        <end position="92"/>
    </location>
</feature>
<feature type="compositionally biased region" description="Polar residues" evidence="1">
    <location>
        <begin position="335"/>
        <end position="361"/>
    </location>
</feature>
<feature type="compositionally biased region" description="Basic and acidic residues" evidence="1">
    <location>
        <begin position="372"/>
        <end position="389"/>
    </location>
</feature>
<gene>
    <name evidence="2" type="ORF">T01_11901</name>
</gene>
<proteinExistence type="predicted"/>
<feature type="compositionally biased region" description="Basic and acidic residues" evidence="1">
    <location>
        <begin position="125"/>
        <end position="137"/>
    </location>
</feature>
<evidence type="ECO:0000256" key="1">
    <source>
        <dbReference type="SAM" id="MobiDB-lite"/>
    </source>
</evidence>
<feature type="compositionally biased region" description="Basic residues" evidence="1">
    <location>
        <begin position="474"/>
        <end position="489"/>
    </location>
</feature>
<feature type="compositionally biased region" description="Basic residues" evidence="1">
    <location>
        <begin position="390"/>
        <end position="408"/>
    </location>
</feature>
<reference evidence="2 3" key="1">
    <citation type="submission" date="2015-01" db="EMBL/GenBank/DDBJ databases">
        <title>Evolution of Trichinella species and genotypes.</title>
        <authorList>
            <person name="Korhonen P.K."/>
            <person name="Edoardo P."/>
            <person name="Giuseppe L.R."/>
            <person name="Gasser R.B."/>
        </authorList>
    </citation>
    <scope>NUCLEOTIDE SEQUENCE [LARGE SCALE GENOMIC DNA]</scope>
    <source>
        <strain evidence="2">ISS3</strain>
    </source>
</reference>
<feature type="compositionally biased region" description="Basic and acidic residues" evidence="1">
    <location>
        <begin position="456"/>
        <end position="473"/>
    </location>
</feature>
<comment type="caution">
    <text evidence="2">The sequence shown here is derived from an EMBL/GenBank/DDBJ whole genome shotgun (WGS) entry which is preliminary data.</text>
</comment>
<name>A0A0V1AR93_TRISP</name>
<feature type="compositionally biased region" description="Polar residues" evidence="1">
    <location>
        <begin position="419"/>
        <end position="431"/>
    </location>
</feature>
<protein>
    <submittedName>
        <fullName evidence="2">Uncharacterized protein</fullName>
    </submittedName>
</protein>
<dbReference type="STRING" id="6334.A0A0V1AR93"/>
<feature type="region of interest" description="Disordered" evidence="1">
    <location>
        <begin position="288"/>
        <end position="431"/>
    </location>
</feature>
<organism evidence="2 3">
    <name type="scientific">Trichinella spiralis</name>
    <name type="common">Trichina worm</name>
    <dbReference type="NCBI Taxonomy" id="6334"/>
    <lineage>
        <taxon>Eukaryota</taxon>
        <taxon>Metazoa</taxon>
        <taxon>Ecdysozoa</taxon>
        <taxon>Nematoda</taxon>
        <taxon>Enoplea</taxon>
        <taxon>Dorylaimia</taxon>
        <taxon>Trichinellida</taxon>
        <taxon>Trichinellidae</taxon>
        <taxon>Trichinella</taxon>
    </lineage>
</organism>
<dbReference type="InParanoid" id="A0A0V1AR93"/>
<feature type="compositionally biased region" description="Basic residues" evidence="1">
    <location>
        <begin position="306"/>
        <end position="324"/>
    </location>
</feature>
<dbReference type="AlphaFoldDB" id="A0A0V1AR93"/>
<dbReference type="Proteomes" id="UP000054776">
    <property type="component" value="Unassembled WGS sequence"/>
</dbReference>
<dbReference type="EMBL" id="JYDH01000273">
    <property type="protein sequence ID" value="KRY27214.1"/>
    <property type="molecule type" value="Genomic_DNA"/>
</dbReference>
<feature type="compositionally biased region" description="Basic and acidic residues" evidence="1">
    <location>
        <begin position="288"/>
        <end position="305"/>
    </location>
</feature>
<feature type="region of interest" description="Disordered" evidence="1">
    <location>
        <begin position="125"/>
        <end position="177"/>
    </location>
</feature>
<dbReference type="OrthoDB" id="7551987at2759"/>
<sequence length="950" mass="105721">MNSGTKWEQKWDQMGPCQVHYEAGICLYSKEPTKLVYRGSCYTLKRTNHNDKCWICASKKSKKRTKSKKTKKTEKDIAAKEAASSQETETDITSRKLALASEVTAINVDQLDIVKSIAKETDEKPVITGEPKGEKKDSKKIKKKSKKRTKSKKTKKTEKDIAAKEAASSQETETDITSRKLALASEVTAINVDQLDIVPPIPEETAEKPVITGEPKGEKKDSKKIKKKSKKRTKSKKSKKAVEDAAAEEAASSQETETDITSRKLALASEVTAINVDQLDIVKSIAKETDEKPVITVEPKGEKKDSKKIKKKSKKRTKSKKTKKTEKDIAAKEAASSQVTETDITSPKLTLASEVTATNVDQLDIVPPIAEETDKKPVITVEPKGEKKDSKKIKKKSKKRSKSKKTKRTEKDIAAKEAASSQIPETDITSPNLALASEVTATNVDQLDIVPPIAEETDKKPVITDIPKGEKKDSKKIKKKSKKRTKSKKTKETEKDIAAKEAASSQIPETDITSLKLTLASEVTAINVDQLDIAPSIPEETDEKPVITDIPKGEVVTPSSGRITMTNVGYGTRGCPGKLYTNIDATKVIRTGEHAEGCRVDAHAFYHQQQLNEVKRLAAGDPRPVLEIYDELASNASTSAEAAAHFLTWEQTRNTMYYTRSKRYPRLPARRQDLRLTGEQTTTKSGAQFLIDILIFAAEDGVRLLAQSNCWCRDGTFKIVPSWYQQLFTLHVFLRGKLLPVVYCLTVEKDLPTEMEKEMSVKQHMMSKEKSETKLRTQVTPFQLQKIAQFMEEQNIVEQVVAQRDFKEQTKKKGKNADGISIFSGAPCTRGFQNHKCWDVGSTGSLIPIFLARVASGNKNSDLERSWCVCADQQPSGRLAQPHEQKSTRAPPEGKTETVVRQIDDGYAHGRGSVRRSAAYGVQQRRVAALTVQYRIILLNHYDYIVVDPY</sequence>